<reference evidence="8 9" key="1">
    <citation type="submission" date="2023-03" db="EMBL/GenBank/DDBJ databases">
        <title>Genome insight into feeding habits of ladybird beetles.</title>
        <authorList>
            <person name="Li H.-S."/>
            <person name="Huang Y.-H."/>
            <person name="Pang H."/>
        </authorList>
    </citation>
    <scope>NUCLEOTIDE SEQUENCE [LARGE SCALE GENOMIC DNA]</scope>
    <source>
        <strain evidence="8">SYSU_2023b</strain>
        <tissue evidence="8">Whole body</tissue>
    </source>
</reference>
<dbReference type="GO" id="GO:0005634">
    <property type="term" value="C:nucleus"/>
    <property type="evidence" value="ECO:0007669"/>
    <property type="project" value="InterPro"/>
</dbReference>
<dbReference type="GO" id="GO:0000781">
    <property type="term" value="C:chromosome, telomeric region"/>
    <property type="evidence" value="ECO:0007669"/>
    <property type="project" value="GOC"/>
</dbReference>
<comment type="similarity">
    <text evidence="1">Belongs to the HAT1 family.</text>
</comment>
<evidence type="ECO:0000256" key="4">
    <source>
        <dbReference type="ARBA" id="ARBA00023315"/>
    </source>
</evidence>
<dbReference type="Gene3D" id="3.40.630.30">
    <property type="match status" value="1"/>
</dbReference>
<evidence type="ECO:0000259" key="7">
    <source>
        <dbReference type="Pfam" id="PF10394"/>
    </source>
</evidence>
<dbReference type="InterPro" id="IPR037113">
    <property type="entry name" value="Hat1_N_sf"/>
</dbReference>
<organism evidence="8 9">
    <name type="scientific">Henosepilachna vigintioctopunctata</name>
    <dbReference type="NCBI Taxonomy" id="420089"/>
    <lineage>
        <taxon>Eukaryota</taxon>
        <taxon>Metazoa</taxon>
        <taxon>Ecdysozoa</taxon>
        <taxon>Arthropoda</taxon>
        <taxon>Hexapoda</taxon>
        <taxon>Insecta</taxon>
        <taxon>Pterygota</taxon>
        <taxon>Neoptera</taxon>
        <taxon>Endopterygota</taxon>
        <taxon>Coleoptera</taxon>
        <taxon>Polyphaga</taxon>
        <taxon>Cucujiformia</taxon>
        <taxon>Coccinelloidea</taxon>
        <taxon>Coccinellidae</taxon>
        <taxon>Epilachninae</taxon>
        <taxon>Epilachnini</taxon>
        <taxon>Henosepilachna</taxon>
    </lineage>
</organism>
<sequence>MSEDNILDYKSEALKVVTFHLVFSENDLSETNIRSTFQPKMAHQIFGPRETIFGYKQLAIKLYYLHNSSKCFVKIEHSGKVEHIEADDIMQKLDPWLPTNYTTSEEEFVQIVKNEKHNQMFGTVIHEFEKSAEVIAVPSRSTTCKYKITQCDLGDPLFQEYHQRFETYITWFIDGANFIDLNDERWLIFYMYEEYTHPVTGEVFITPIGFTTIYKFYSYPSGIRARISQFFILPTHQLRRLGSALYKTVFKHITQMPEIVDLTVEEPNESFQAMRDACDAVFLYDDIKENNAGLYEESETIFLEYVQQFKFCKRQAWRLTDILRYRYAYIYSKQKSFLDGLFKRMEYQIEKEFGNHKRAKLDILEQQDPQLLMAKQLEERFCAYSRVLDEIAQRFIYFRQLLSEK</sequence>
<dbReference type="InterPro" id="IPR016181">
    <property type="entry name" value="Acyl_CoA_acyltransferase"/>
</dbReference>
<evidence type="ECO:0000259" key="6">
    <source>
        <dbReference type="Pfam" id="PF00583"/>
    </source>
</evidence>
<dbReference type="EMBL" id="JARQZJ010000005">
    <property type="protein sequence ID" value="KAK9871204.1"/>
    <property type="molecule type" value="Genomic_DNA"/>
</dbReference>
<comment type="catalytic activity">
    <reaction evidence="5">
        <text>L-lysyl-[protein] + acetyl-CoA = N(6)-acetyl-L-lysyl-[protein] + CoA + H(+)</text>
        <dbReference type="Rhea" id="RHEA:45948"/>
        <dbReference type="Rhea" id="RHEA-COMP:9752"/>
        <dbReference type="Rhea" id="RHEA-COMP:10731"/>
        <dbReference type="ChEBI" id="CHEBI:15378"/>
        <dbReference type="ChEBI" id="CHEBI:29969"/>
        <dbReference type="ChEBI" id="CHEBI:57287"/>
        <dbReference type="ChEBI" id="CHEBI:57288"/>
        <dbReference type="ChEBI" id="CHEBI:61930"/>
        <dbReference type="EC" id="2.3.1.48"/>
    </reaction>
</comment>
<dbReference type="InterPro" id="IPR019467">
    <property type="entry name" value="Hat1_N"/>
</dbReference>
<dbReference type="Gene3D" id="3.90.360.10">
    <property type="entry name" value="Histone acetyl transferase 1 (HAT1), N-terminal domain"/>
    <property type="match status" value="1"/>
</dbReference>
<keyword evidence="4" id="KW-0012">Acyltransferase</keyword>
<dbReference type="SUPFAM" id="SSF55729">
    <property type="entry name" value="Acyl-CoA N-acyltransferases (Nat)"/>
    <property type="match status" value="1"/>
</dbReference>
<feature type="domain" description="N-acetyltransferase" evidence="6">
    <location>
        <begin position="189"/>
        <end position="270"/>
    </location>
</feature>
<dbReference type="EC" id="2.3.1.48" evidence="2"/>
<dbReference type="InterPro" id="IPR017380">
    <property type="entry name" value="Hist_AcTrfase_B-typ_cat-su"/>
</dbReference>
<dbReference type="CDD" id="cd04301">
    <property type="entry name" value="NAT_SF"/>
    <property type="match status" value="1"/>
</dbReference>
<accession>A0AAW1TKV6</accession>
<keyword evidence="9" id="KW-1185">Reference proteome</keyword>
<feature type="domain" description="Histone acetyl transferase HAT1 N-terminal" evidence="7">
    <location>
        <begin position="10"/>
        <end position="174"/>
    </location>
</feature>
<dbReference type="PANTHER" id="PTHR12046">
    <property type="entry name" value="HISTONE ACETYLTRANSFERASE TYPE B CATALYTIC SUBUNIT"/>
    <property type="match status" value="1"/>
</dbReference>
<dbReference type="GO" id="GO:0031509">
    <property type="term" value="P:subtelomeric heterochromatin formation"/>
    <property type="evidence" value="ECO:0007669"/>
    <property type="project" value="InterPro"/>
</dbReference>
<evidence type="ECO:0000256" key="3">
    <source>
        <dbReference type="ARBA" id="ARBA00022679"/>
    </source>
</evidence>
<dbReference type="AlphaFoldDB" id="A0AAW1TKV6"/>
<protein>
    <recommendedName>
        <fullName evidence="2">histone acetyltransferase</fullName>
        <ecNumber evidence="2">2.3.1.48</ecNumber>
    </recommendedName>
</protein>
<evidence type="ECO:0000256" key="2">
    <source>
        <dbReference type="ARBA" id="ARBA00013184"/>
    </source>
</evidence>
<evidence type="ECO:0000313" key="8">
    <source>
        <dbReference type="EMBL" id="KAK9871204.1"/>
    </source>
</evidence>
<dbReference type="Pfam" id="PF10394">
    <property type="entry name" value="Hat1_N"/>
    <property type="match status" value="1"/>
</dbReference>
<evidence type="ECO:0000256" key="1">
    <source>
        <dbReference type="ARBA" id="ARBA00010543"/>
    </source>
</evidence>
<keyword evidence="3" id="KW-0808">Transferase</keyword>
<name>A0AAW1TKV6_9CUCU</name>
<dbReference type="InterPro" id="IPR000182">
    <property type="entry name" value="GNAT_dom"/>
</dbReference>
<evidence type="ECO:0000313" key="9">
    <source>
        <dbReference type="Proteomes" id="UP001431783"/>
    </source>
</evidence>
<dbReference type="Pfam" id="PF00583">
    <property type="entry name" value="Acetyltransf_1"/>
    <property type="match status" value="1"/>
</dbReference>
<proteinExistence type="inferred from homology"/>
<gene>
    <name evidence="8" type="ORF">WA026_011485</name>
</gene>
<dbReference type="Proteomes" id="UP001431783">
    <property type="component" value="Unassembled WGS sequence"/>
</dbReference>
<evidence type="ECO:0000256" key="5">
    <source>
        <dbReference type="ARBA" id="ARBA00048017"/>
    </source>
</evidence>
<comment type="caution">
    <text evidence="8">The sequence shown here is derived from an EMBL/GenBank/DDBJ whole genome shotgun (WGS) entry which is preliminary data.</text>
</comment>
<dbReference type="GO" id="GO:0004402">
    <property type="term" value="F:histone acetyltransferase activity"/>
    <property type="evidence" value="ECO:0007669"/>
    <property type="project" value="InterPro"/>
</dbReference>